<evidence type="ECO:0000256" key="1">
    <source>
        <dbReference type="SAM" id="MobiDB-lite"/>
    </source>
</evidence>
<reference evidence="4" key="1">
    <citation type="journal article" date="2022" name="Int. J. Mol. Sci.">
        <title>Draft Genome of Tanacetum Coccineum: Genomic Comparison of Closely Related Tanacetum-Family Plants.</title>
        <authorList>
            <person name="Yamashiro T."/>
            <person name="Shiraishi A."/>
            <person name="Nakayama K."/>
            <person name="Satake H."/>
        </authorList>
    </citation>
    <scope>NUCLEOTIDE SEQUENCE</scope>
</reference>
<evidence type="ECO:0000313" key="4">
    <source>
        <dbReference type="EMBL" id="GJT49212.1"/>
    </source>
</evidence>
<dbReference type="InterPro" id="IPR043502">
    <property type="entry name" value="DNA/RNA_pol_sf"/>
</dbReference>
<feature type="compositionally biased region" description="Polar residues" evidence="1">
    <location>
        <begin position="221"/>
        <end position="238"/>
    </location>
</feature>
<feature type="region of interest" description="Disordered" evidence="1">
    <location>
        <begin position="221"/>
        <end position="241"/>
    </location>
</feature>
<organism evidence="4 5">
    <name type="scientific">Tanacetum coccineum</name>
    <dbReference type="NCBI Taxonomy" id="301880"/>
    <lineage>
        <taxon>Eukaryota</taxon>
        <taxon>Viridiplantae</taxon>
        <taxon>Streptophyta</taxon>
        <taxon>Embryophyta</taxon>
        <taxon>Tracheophyta</taxon>
        <taxon>Spermatophyta</taxon>
        <taxon>Magnoliopsida</taxon>
        <taxon>eudicotyledons</taxon>
        <taxon>Gunneridae</taxon>
        <taxon>Pentapetalae</taxon>
        <taxon>asterids</taxon>
        <taxon>campanulids</taxon>
        <taxon>Asterales</taxon>
        <taxon>Asteraceae</taxon>
        <taxon>Asteroideae</taxon>
        <taxon>Anthemideae</taxon>
        <taxon>Anthemidinae</taxon>
        <taxon>Tanacetum</taxon>
    </lineage>
</organism>
<comment type="caution">
    <text evidence="4">The sequence shown here is derived from an EMBL/GenBank/DDBJ whole genome shotgun (WGS) entry which is preliminary data.</text>
</comment>
<dbReference type="SUPFAM" id="SSF53098">
    <property type="entry name" value="Ribonuclease H-like"/>
    <property type="match status" value="1"/>
</dbReference>
<dbReference type="SUPFAM" id="SSF56672">
    <property type="entry name" value="DNA/RNA polymerases"/>
    <property type="match status" value="1"/>
</dbReference>
<evidence type="ECO:0000313" key="5">
    <source>
        <dbReference type="Proteomes" id="UP001151760"/>
    </source>
</evidence>
<feature type="domain" description="Retroviral polymerase SH3-like" evidence="3">
    <location>
        <begin position="44"/>
        <end position="94"/>
    </location>
</feature>
<dbReference type="InterPro" id="IPR013103">
    <property type="entry name" value="RVT_2"/>
</dbReference>
<protein>
    <submittedName>
        <fullName evidence="4">Ribonuclease H-like domain-containing protein</fullName>
    </submittedName>
</protein>
<dbReference type="Pfam" id="PF25597">
    <property type="entry name" value="SH3_retrovirus"/>
    <property type="match status" value="1"/>
</dbReference>
<dbReference type="Pfam" id="PF07727">
    <property type="entry name" value="RVT_2"/>
    <property type="match status" value="1"/>
</dbReference>
<evidence type="ECO:0000259" key="2">
    <source>
        <dbReference type="Pfam" id="PF07727"/>
    </source>
</evidence>
<feature type="domain" description="Reverse transcriptase Ty1/copia-type" evidence="2">
    <location>
        <begin position="375"/>
        <end position="617"/>
    </location>
</feature>
<proteinExistence type="predicted"/>
<keyword evidence="5" id="KW-1185">Reference proteome</keyword>
<dbReference type="InterPro" id="IPR012337">
    <property type="entry name" value="RNaseH-like_sf"/>
</dbReference>
<name>A0ABQ5EFE2_9ASTR</name>
<dbReference type="InterPro" id="IPR057670">
    <property type="entry name" value="SH3_retrovirus"/>
</dbReference>
<dbReference type="EMBL" id="BQNB010016218">
    <property type="protein sequence ID" value="GJT49212.1"/>
    <property type="molecule type" value="Genomic_DNA"/>
</dbReference>
<dbReference type="PANTHER" id="PTHR11439:SF495">
    <property type="entry name" value="REVERSE TRANSCRIPTASE, RNA-DEPENDENT DNA POLYMERASE-RELATED"/>
    <property type="match status" value="1"/>
</dbReference>
<sequence length="731" mass="83242">RTLIEAARTMLADSLLPIPFWAEAVNTACYVLNRVLVTKPQNKTPYELLIGKFDGKSDEGYLLGYSTSSKAFRVYNKRTKRVEENLHINFLEDQPNVAGTGPNWMFDLDFLTNSMNYILDAQAQTSKNASPDKDIQDSEDVFDKEGQHQMPEDEHVWQDELEMNVTQELVANAMNEESRQAFEEEKRRITSQKKAARATSTNQLSTDRPFVSIDRSFVTTDRSNTPNVSTASTSTNMSDLEDASDTLPNDGIFNGAYDDDEDVGAVADFHNMDNTIAVSPIPTLRIHKDHPKGQILGDPTSAVQTRGKIQKASSAQQALVSYIHKQNRTNHKDHQNCLFACFLSQEEPKTISQALKDESWVEAMQEELLQFKLQQVWILVDLPFGKKAIGTKWVFRNKRDERSIIVKNKARLVAQGHRQEEGIDYDEVFAPVARIEAIRLFLAFASYMGFLVYQMDVKSAFLYGTIEEEVYVHQPPGFVDPAHPNKVYKVVKALYGLHQAPRAWYETLSSFLLENGFRRGTIDKTLFIKKNKSDIMLVQVYVDDIIFGSTKKSMCTEFEEVMHKRFQMSSMGELTFFLGLQVKQQPDGIFISQDKYVADILKKFDFCSIKTATTPIESNKPLVKDEDGVEVDVHEYRSMIGSLMYLTASRPDIMFVVCACARFQVTLKASHLHAVKRIFRYLKHQPKLGLWYLRDSLFELEAFSDGNYSGASLDRKSTTGRCQFLGRRLIS</sequence>
<reference evidence="4" key="2">
    <citation type="submission" date="2022-01" db="EMBL/GenBank/DDBJ databases">
        <authorList>
            <person name="Yamashiro T."/>
            <person name="Shiraishi A."/>
            <person name="Satake H."/>
            <person name="Nakayama K."/>
        </authorList>
    </citation>
    <scope>NUCLEOTIDE SEQUENCE</scope>
</reference>
<accession>A0ABQ5EFE2</accession>
<dbReference type="Proteomes" id="UP001151760">
    <property type="component" value="Unassembled WGS sequence"/>
</dbReference>
<feature type="non-terminal residue" evidence="4">
    <location>
        <position position="1"/>
    </location>
</feature>
<evidence type="ECO:0000259" key="3">
    <source>
        <dbReference type="Pfam" id="PF25597"/>
    </source>
</evidence>
<dbReference type="PANTHER" id="PTHR11439">
    <property type="entry name" value="GAG-POL-RELATED RETROTRANSPOSON"/>
    <property type="match status" value="1"/>
</dbReference>
<gene>
    <name evidence="4" type="ORF">Tco_0975369</name>
</gene>